<gene>
    <name evidence="3" type="ORF">D8M06_19375</name>
</gene>
<dbReference type="InterPro" id="IPR051943">
    <property type="entry name" value="TRAFAC_Dynamin-like_GTPase"/>
</dbReference>
<protein>
    <submittedName>
        <fullName evidence="3">GTP-binding protein</fullName>
    </submittedName>
</protein>
<dbReference type="AlphaFoldDB" id="A0A494ZR52"/>
<dbReference type="PANTHER" id="PTHR43681">
    <property type="entry name" value="TRANSMEMBRANE GTPASE FZO"/>
    <property type="match status" value="1"/>
</dbReference>
<feature type="repeat" description="TPR" evidence="1">
    <location>
        <begin position="112"/>
        <end position="145"/>
    </location>
</feature>
<reference evidence="3 4" key="1">
    <citation type="journal article" date="2016" name="Int. J. Syst. Evol. Microbiol.">
        <title>Oceanobacillus halophilus sp. nov., a novel moderately halophilic bacterium from a hypersaline lake.</title>
        <authorList>
            <person name="Amoozegar M.A."/>
            <person name="Bagheri M."/>
            <person name="Makhdoumi A."/>
            <person name="Nikou M.M."/>
            <person name="Fazeli S.A.S."/>
            <person name="Schumann P."/>
            <person name="Sproer C."/>
            <person name="Sanchez-Porro C."/>
            <person name="Ventosa A."/>
        </authorList>
    </citation>
    <scope>NUCLEOTIDE SEQUENCE [LARGE SCALE GENOMIC DNA]</scope>
    <source>
        <strain evidence="3 4">DSM 23996</strain>
    </source>
</reference>
<keyword evidence="4" id="KW-1185">Reference proteome</keyword>
<dbReference type="SUPFAM" id="SSF48452">
    <property type="entry name" value="TPR-like"/>
    <property type="match status" value="1"/>
</dbReference>
<feature type="domain" description="Dynamin N-terminal" evidence="2">
    <location>
        <begin position="381"/>
        <end position="502"/>
    </location>
</feature>
<evidence type="ECO:0000259" key="2">
    <source>
        <dbReference type="Pfam" id="PF00350"/>
    </source>
</evidence>
<dbReference type="InterPro" id="IPR027417">
    <property type="entry name" value="P-loop_NTPase"/>
</dbReference>
<dbReference type="Pfam" id="PF00350">
    <property type="entry name" value="Dynamin_N"/>
    <property type="match status" value="1"/>
</dbReference>
<dbReference type="InterPro" id="IPR011990">
    <property type="entry name" value="TPR-like_helical_dom_sf"/>
</dbReference>
<dbReference type="PROSITE" id="PS50005">
    <property type="entry name" value="TPR"/>
    <property type="match status" value="1"/>
</dbReference>
<accession>A0A494ZR52</accession>
<dbReference type="Gene3D" id="3.40.50.300">
    <property type="entry name" value="P-loop containing nucleotide triphosphate hydrolases"/>
    <property type="match status" value="1"/>
</dbReference>
<dbReference type="RefSeq" id="WP_121206208.1">
    <property type="nucleotide sequence ID" value="NZ_RBZP01000036.1"/>
</dbReference>
<dbReference type="Gene3D" id="1.25.40.10">
    <property type="entry name" value="Tetratricopeptide repeat domain"/>
    <property type="match status" value="1"/>
</dbReference>
<name>A0A494ZR52_9BACI</name>
<comment type="caution">
    <text evidence="3">The sequence shown here is derived from an EMBL/GenBank/DDBJ whole genome shotgun (WGS) entry which is preliminary data.</text>
</comment>
<dbReference type="SUPFAM" id="SSF52540">
    <property type="entry name" value="P-loop containing nucleoside triphosphate hydrolases"/>
    <property type="match status" value="1"/>
</dbReference>
<evidence type="ECO:0000313" key="4">
    <source>
        <dbReference type="Proteomes" id="UP000269301"/>
    </source>
</evidence>
<evidence type="ECO:0000313" key="3">
    <source>
        <dbReference type="EMBL" id="RKQ28129.1"/>
    </source>
</evidence>
<dbReference type="CDD" id="cd00882">
    <property type="entry name" value="Ras_like_GTPase"/>
    <property type="match status" value="1"/>
</dbReference>
<organism evidence="3 4">
    <name type="scientific">Oceanobacillus halophilus</name>
    <dbReference type="NCBI Taxonomy" id="930130"/>
    <lineage>
        <taxon>Bacteria</taxon>
        <taxon>Bacillati</taxon>
        <taxon>Bacillota</taxon>
        <taxon>Bacilli</taxon>
        <taxon>Bacillales</taxon>
        <taxon>Bacillaceae</taxon>
        <taxon>Oceanobacillus</taxon>
    </lineage>
</organism>
<sequence>MTSEEQFIHKSYYKTFIEGTRNVEPIKALGEMFMAEQQKEVNDLSYIRFAQGEVYYLNSDYESAIFKWENISNELKPWAQKNIADSYFQLDLLAIAEDYYKGVETESAILKIEVLLQLFSLYIRRENLDLASDIIQKAVDTNPDYPNVTNIARDFFEENGDFVNAVDLAFHESIRTESLTWFGILQGYVEQGHTVELVPSSFRDLLTTLYHINQSRFERLVLALWESYRHTEQYFTWLKEINQLLIDLGLSRVTIWEDLSNCYQKTYMELINGNYLLKDLTLLMPRHLSNWLKLSTPSDNVVSASAVMAWNDLFPTSLEVDVVGEAESILNDSVQQLVKMEEVLEVFESIKKWAQNNKVSLGKRFEWMVQSLLDKDDFHLLVTGPASSGKSEFVNTILNEDLVDQSASTTVVFKDADEAEIQVMTDDEVRNITDMEDFIQSTKLTQTLIHCKTPVDFLQENRLAVIDTPGFTNQRNSRKDVFRYLHLADALLFVLNADTLPTFKELDMAVKMRERAPEIPIHFLLNECSGGRHTETAMEKVNKITSWIHTYFPNAKVLTFSAFDDKSRQLKELSSFLELLRDGYDMEEERKAKVLHYAKSSTQLLLEKRLELENSLEEQILWNKEMVDKFEGALHQLSDLEEENAVVIKQSYSEIIDELRQNLTIKIPEMLRNCSELIKEDSDIEKIHITINEEMNRRMKKYIEEKALPNFLRSVQEWLSTSDRKFHESQEYLQEMSDSFNQLYGVEKLALNCDFKVLDDWRRDMKRMTRGSIQLNNVQIFKRTASSQYLLKGAGKLFGTFGKNKGLLQEKYKQFIESKDYSKIVESITEQFLQQFEYFGNSLERDINMFFTGPVEVLNQTLEETHEKIRDNQTALDDKRANPEYYQDPLTLFEVKVRQYQWMRTAGKREPEYR</sequence>
<dbReference type="PANTHER" id="PTHR43681:SF1">
    <property type="entry name" value="SARCALUMENIN"/>
    <property type="match status" value="1"/>
</dbReference>
<dbReference type="InterPro" id="IPR019734">
    <property type="entry name" value="TPR_rpt"/>
</dbReference>
<dbReference type="InterPro" id="IPR045063">
    <property type="entry name" value="Dynamin_N"/>
</dbReference>
<proteinExistence type="predicted"/>
<evidence type="ECO:0000256" key="1">
    <source>
        <dbReference type="PROSITE-ProRule" id="PRU00339"/>
    </source>
</evidence>
<dbReference type="OrthoDB" id="2953146at2"/>
<keyword evidence="1" id="KW-0802">TPR repeat</keyword>
<dbReference type="EMBL" id="RBZP01000036">
    <property type="protein sequence ID" value="RKQ28129.1"/>
    <property type="molecule type" value="Genomic_DNA"/>
</dbReference>
<dbReference type="Proteomes" id="UP000269301">
    <property type="component" value="Unassembled WGS sequence"/>
</dbReference>